<dbReference type="RefSeq" id="WP_128228461.1">
    <property type="nucleotide sequence ID" value="NZ_SACR01000003.1"/>
</dbReference>
<sequence length="363" mass="39700">MPSLKVCTYNIEWMTALFGARRDADWLADPTIPASFPGKTAGGIRLSPIADVPDLCQRIAAGIKTINPDVLFIQEGPPLQEQMELFVETFLDDAYAVHRSNRADQAIYALVRRDASNGFTPWLPEGDAPATLWRKVPYYPWGMIAAEDRKSHNLARHPLLIRAQLAPGQDLILGGVHTKSKFSKLKTKSQWVNRGTNPEPVLDALSSRQKLSAEVARLRAVLTANVAKGPQQASVVVVGDFNDGPFRDLMEEEFLVKSILDELVGSFLDPNTYFKHAMSPEVLAAASTAEFSDPLQDGAIVKELIDHVLVSPAIWSGVGAYGLKKGSCVVEEDAWALGVVGNPEAARSNRPSDHKPVSVVIEW</sequence>
<dbReference type="EMBL" id="SACR01000003">
    <property type="protein sequence ID" value="RVU46095.1"/>
    <property type="molecule type" value="Genomic_DNA"/>
</dbReference>
<evidence type="ECO:0000313" key="2">
    <source>
        <dbReference type="Proteomes" id="UP000285575"/>
    </source>
</evidence>
<dbReference type="Gene3D" id="3.60.10.10">
    <property type="entry name" value="Endonuclease/exonuclease/phosphatase"/>
    <property type="match status" value="1"/>
</dbReference>
<name>A0A437RHA7_9BURK</name>
<dbReference type="InterPro" id="IPR036691">
    <property type="entry name" value="Endo/exonu/phosph_ase_sf"/>
</dbReference>
<dbReference type="GO" id="GO:0003824">
    <property type="term" value="F:catalytic activity"/>
    <property type="evidence" value="ECO:0007669"/>
    <property type="project" value="InterPro"/>
</dbReference>
<evidence type="ECO:0008006" key="3">
    <source>
        <dbReference type="Google" id="ProtNLM"/>
    </source>
</evidence>
<dbReference type="OrthoDB" id="6199360at2"/>
<organism evidence="1 2">
    <name type="scientific">Rubrivivax rivuli</name>
    <dbReference type="NCBI Taxonomy" id="1862385"/>
    <lineage>
        <taxon>Bacteria</taxon>
        <taxon>Pseudomonadati</taxon>
        <taxon>Pseudomonadota</taxon>
        <taxon>Betaproteobacteria</taxon>
        <taxon>Burkholderiales</taxon>
        <taxon>Sphaerotilaceae</taxon>
        <taxon>Rubrivivax</taxon>
    </lineage>
</organism>
<comment type="caution">
    <text evidence="1">The sequence shown here is derived from an EMBL/GenBank/DDBJ whole genome shotgun (WGS) entry which is preliminary data.</text>
</comment>
<dbReference type="SUPFAM" id="SSF56219">
    <property type="entry name" value="DNase I-like"/>
    <property type="match status" value="1"/>
</dbReference>
<gene>
    <name evidence="1" type="ORF">EOE66_09515</name>
</gene>
<dbReference type="Proteomes" id="UP000285575">
    <property type="component" value="Unassembled WGS sequence"/>
</dbReference>
<accession>A0A437RHA7</accession>
<dbReference type="AlphaFoldDB" id="A0A437RHA7"/>
<keyword evidence="2" id="KW-1185">Reference proteome</keyword>
<proteinExistence type="predicted"/>
<evidence type="ECO:0000313" key="1">
    <source>
        <dbReference type="EMBL" id="RVU46095.1"/>
    </source>
</evidence>
<protein>
    <recommendedName>
        <fullName evidence="3">Endonuclease/exonuclease/phosphatase domain-containing protein</fullName>
    </recommendedName>
</protein>
<reference evidence="1 2" key="1">
    <citation type="submission" date="2019-01" db="EMBL/GenBank/DDBJ databases">
        <authorList>
            <person name="Chen W.-M."/>
        </authorList>
    </citation>
    <scope>NUCLEOTIDE SEQUENCE [LARGE SCALE GENOMIC DNA]</scope>
    <source>
        <strain evidence="1 2">KYPY4</strain>
    </source>
</reference>